<reference evidence="2 4" key="2">
    <citation type="submission" date="2022-12" db="EMBL/GenBank/DDBJ databases">
        <authorList>
            <person name="Ruckert C."/>
            <person name="Busche T."/>
            <person name="Kalinowski J."/>
            <person name="Wittmann C."/>
        </authorList>
    </citation>
    <scope>NUCLEOTIDE SEQUENCE [LARGE SCALE GENOMIC DNA]</scope>
    <source>
        <strain evidence="2 4">DSM 40555</strain>
    </source>
</reference>
<dbReference type="EMBL" id="BLIP01000003">
    <property type="protein sequence ID" value="GFE26931.1"/>
    <property type="molecule type" value="Genomic_DNA"/>
</dbReference>
<dbReference type="AlphaFoldDB" id="A0A640TXK1"/>
<proteinExistence type="predicted"/>
<evidence type="ECO:0000313" key="4">
    <source>
        <dbReference type="Proteomes" id="UP001210609"/>
    </source>
</evidence>
<organism evidence="1 3">
    <name type="scientific">Streptomyces nigrescens</name>
    <dbReference type="NCBI Taxonomy" id="1920"/>
    <lineage>
        <taxon>Bacteria</taxon>
        <taxon>Bacillati</taxon>
        <taxon>Actinomycetota</taxon>
        <taxon>Actinomycetes</taxon>
        <taxon>Kitasatosporales</taxon>
        <taxon>Streptomycetaceae</taxon>
        <taxon>Streptomyces</taxon>
    </lineage>
</organism>
<evidence type="ECO:0000313" key="3">
    <source>
        <dbReference type="Proteomes" id="UP000429552"/>
    </source>
</evidence>
<dbReference type="Proteomes" id="UP001210609">
    <property type="component" value="Chromosome"/>
</dbReference>
<protein>
    <submittedName>
        <fullName evidence="1">Uncharacterized protein</fullName>
    </submittedName>
</protein>
<reference evidence="1 3" key="1">
    <citation type="submission" date="2019-12" db="EMBL/GenBank/DDBJ databases">
        <title>Whole genome shotgun sequence of Streptomyces libani subsp. libani NBRC 13452.</title>
        <authorList>
            <person name="Ichikawa N."/>
            <person name="Kimura A."/>
            <person name="Kitahashi Y."/>
            <person name="Komaki H."/>
            <person name="Tamura T."/>
        </authorList>
    </citation>
    <scope>NUCLEOTIDE SEQUENCE [LARGE SCALE GENOMIC DNA]</scope>
    <source>
        <strain evidence="1 3">NBRC 13452</strain>
    </source>
</reference>
<name>A0A640TXK1_STRNI</name>
<dbReference type="Proteomes" id="UP000429552">
    <property type="component" value="Unassembled WGS sequence"/>
</dbReference>
<sequence length="46" mass="5241">MVKVVAEAKRSPAHRLRRRLLACGDLVMMRKQPLTLKKPAERDGVD</sequence>
<evidence type="ECO:0000313" key="2">
    <source>
        <dbReference type="EMBL" id="WAU01040.1"/>
    </source>
</evidence>
<evidence type="ECO:0000313" key="1">
    <source>
        <dbReference type="EMBL" id="GFE26931.1"/>
    </source>
</evidence>
<dbReference type="EMBL" id="CP114202">
    <property type="protein sequence ID" value="WAU01040.1"/>
    <property type="molecule type" value="Genomic_DNA"/>
</dbReference>
<gene>
    <name evidence="1" type="ORF">Sliba_73840</name>
    <name evidence="2" type="ORF">STRLI_007348</name>
</gene>
<accession>A0A640TXK1</accession>
<keyword evidence="4" id="KW-1185">Reference proteome</keyword>
<dbReference type="RefSeq" id="WP_159491435.1">
    <property type="nucleotide sequence ID" value="NZ_BLIP01000003.1"/>
</dbReference>